<dbReference type="EMBL" id="CAMAPF010000035">
    <property type="protein sequence ID" value="CAH9080728.1"/>
    <property type="molecule type" value="Genomic_DNA"/>
</dbReference>
<accession>A0AAV0CRA7</accession>
<organism evidence="3 4">
    <name type="scientific">Cuscuta epithymum</name>
    <dbReference type="NCBI Taxonomy" id="186058"/>
    <lineage>
        <taxon>Eukaryota</taxon>
        <taxon>Viridiplantae</taxon>
        <taxon>Streptophyta</taxon>
        <taxon>Embryophyta</taxon>
        <taxon>Tracheophyta</taxon>
        <taxon>Spermatophyta</taxon>
        <taxon>Magnoliopsida</taxon>
        <taxon>eudicotyledons</taxon>
        <taxon>Gunneridae</taxon>
        <taxon>Pentapetalae</taxon>
        <taxon>asterids</taxon>
        <taxon>lamiids</taxon>
        <taxon>Solanales</taxon>
        <taxon>Convolvulaceae</taxon>
        <taxon>Cuscuteae</taxon>
        <taxon>Cuscuta</taxon>
        <taxon>Cuscuta subgen. Cuscuta</taxon>
    </lineage>
</organism>
<dbReference type="Proteomes" id="UP001152523">
    <property type="component" value="Unassembled WGS sequence"/>
</dbReference>
<proteinExistence type="predicted"/>
<dbReference type="Pfam" id="PF13369">
    <property type="entry name" value="Transglut_core2"/>
    <property type="match status" value="1"/>
</dbReference>
<gene>
    <name evidence="3" type="ORF">CEPIT_LOCUS7413</name>
</gene>
<feature type="compositionally biased region" description="Polar residues" evidence="1">
    <location>
        <begin position="57"/>
        <end position="75"/>
    </location>
</feature>
<feature type="domain" description="Protein SirB1 N-terminal" evidence="2">
    <location>
        <begin position="165"/>
        <end position="317"/>
    </location>
</feature>
<feature type="region of interest" description="Disordered" evidence="1">
    <location>
        <begin position="55"/>
        <end position="75"/>
    </location>
</feature>
<protein>
    <recommendedName>
        <fullName evidence="2">Protein SirB1 N-terminal domain-containing protein</fullName>
    </recommendedName>
</protein>
<evidence type="ECO:0000259" key="2">
    <source>
        <dbReference type="Pfam" id="PF13369"/>
    </source>
</evidence>
<sequence>MFVSLPWLIYRPVFTASLGNFSRYGYNGRLGGFCIGNENGKELNNKRAVKIPKNGRLNVSPQAATSDHGQTPNSSTVEFYQEILRDAREKFTREISFELKDTDILLAKALLYVGAEDESLIAFNREKDALYLQTERRASAKSPSDARPAWSNVEAMPLAGKTMDDWLRELDDIANEVESVLVSRKIGRGSVEVMDAVNTVFFNLKGFRRSNVLSDSTCSYLHSVLCSGSCSAIMLSVIYIEVCQRLNLKIVGSRVGEDFIIWPQTANPEELFKTTAGHSLFGILNGKCVEDPQSKASDITNHSLSGLEIATNRDIIGIALANLIRLHWKRASKAYHGLMLTSPLEFMYNAEKRKRKSDAPNFPVLRPQELRLAMMASERLMILQPHNWSLRRDHAMMLYYTRDYDAAIRELSICMIFAPEEQVEVLMPFIQKLHLLEAESSWNSLGHKWLTIP</sequence>
<name>A0AAV0CRA7_9ASTE</name>
<keyword evidence="4" id="KW-1185">Reference proteome</keyword>
<evidence type="ECO:0000313" key="3">
    <source>
        <dbReference type="EMBL" id="CAH9080728.1"/>
    </source>
</evidence>
<dbReference type="AlphaFoldDB" id="A0AAV0CRA7"/>
<reference evidence="3" key="1">
    <citation type="submission" date="2022-07" db="EMBL/GenBank/DDBJ databases">
        <authorList>
            <person name="Macas J."/>
            <person name="Novak P."/>
            <person name="Neumann P."/>
        </authorList>
    </citation>
    <scope>NUCLEOTIDE SEQUENCE</scope>
</reference>
<evidence type="ECO:0000313" key="4">
    <source>
        <dbReference type="Proteomes" id="UP001152523"/>
    </source>
</evidence>
<comment type="caution">
    <text evidence="3">The sequence shown here is derived from an EMBL/GenBank/DDBJ whole genome shotgun (WGS) entry which is preliminary data.</text>
</comment>
<evidence type="ECO:0000256" key="1">
    <source>
        <dbReference type="SAM" id="MobiDB-lite"/>
    </source>
</evidence>
<dbReference type="InterPro" id="IPR032698">
    <property type="entry name" value="SirB1_N"/>
</dbReference>
<dbReference type="PANTHER" id="PTHR31350:SF30">
    <property type="entry name" value="TRANSGLUTAMINASE FAMILY PROTEIN"/>
    <property type="match status" value="1"/>
</dbReference>
<dbReference type="PANTHER" id="PTHR31350">
    <property type="entry name" value="SI:DKEY-261L7.2"/>
    <property type="match status" value="1"/>
</dbReference>